<dbReference type="PANTHER" id="PTHR35175:SF2">
    <property type="entry name" value="DUF1289 DOMAIN-CONTAINING PROTEIN"/>
    <property type="match status" value="1"/>
</dbReference>
<dbReference type="Pfam" id="PF06945">
    <property type="entry name" value="DUF1289"/>
    <property type="match status" value="1"/>
</dbReference>
<sequence length="60" mass="6978">MAVESPCINICEFDGKTGLCTGCLRTRDECRQWKKLKNKIRAKIVDERPRREAKLKKANK</sequence>
<evidence type="ECO:0000313" key="1">
    <source>
        <dbReference type="EMBL" id="MFK4445048.1"/>
    </source>
</evidence>
<protein>
    <submittedName>
        <fullName evidence="1">Fe-S protein YdhL (DUF1289 family)</fullName>
    </submittedName>
</protein>
<dbReference type="PANTHER" id="PTHR35175">
    <property type="entry name" value="DUF1289 DOMAIN-CONTAINING PROTEIN"/>
    <property type="match status" value="1"/>
</dbReference>
<keyword evidence="2" id="KW-1185">Reference proteome</keyword>
<dbReference type="InterPro" id="IPR010710">
    <property type="entry name" value="DUF1289"/>
</dbReference>
<dbReference type="EMBL" id="JBIYDN010000017">
    <property type="protein sequence ID" value="MFK4445048.1"/>
    <property type="molecule type" value="Genomic_DNA"/>
</dbReference>
<gene>
    <name evidence="1" type="ORF">ABH943_005070</name>
</gene>
<organism evidence="1 2">
    <name type="scientific">Caballeronia udeis</name>
    <dbReference type="NCBI Taxonomy" id="1232866"/>
    <lineage>
        <taxon>Bacteria</taxon>
        <taxon>Pseudomonadati</taxon>
        <taxon>Pseudomonadota</taxon>
        <taxon>Betaproteobacteria</taxon>
        <taxon>Burkholderiales</taxon>
        <taxon>Burkholderiaceae</taxon>
        <taxon>Caballeronia</taxon>
    </lineage>
</organism>
<accession>A0ABW8MMY8</accession>
<dbReference type="Proteomes" id="UP001620514">
    <property type="component" value="Unassembled WGS sequence"/>
</dbReference>
<comment type="caution">
    <text evidence="1">The sequence shown here is derived from an EMBL/GenBank/DDBJ whole genome shotgun (WGS) entry which is preliminary data.</text>
</comment>
<evidence type="ECO:0000313" key="2">
    <source>
        <dbReference type="Proteomes" id="UP001620514"/>
    </source>
</evidence>
<reference evidence="1 2" key="1">
    <citation type="submission" date="2024-11" db="EMBL/GenBank/DDBJ databases">
        <title>Using genomics to understand microbial adaptation to soil warming.</title>
        <authorList>
            <person name="Deangelis K.M. PhD."/>
        </authorList>
    </citation>
    <scope>NUCLEOTIDE SEQUENCE [LARGE SCALE GENOMIC DNA]</scope>
    <source>
        <strain evidence="1 2">GAS97</strain>
    </source>
</reference>
<name>A0ABW8MMY8_9BURK</name>
<dbReference type="RefSeq" id="WP_404610094.1">
    <property type="nucleotide sequence ID" value="NZ_JBIYDN010000017.1"/>
</dbReference>
<proteinExistence type="predicted"/>